<proteinExistence type="predicted"/>
<protein>
    <submittedName>
        <fullName evidence="1">Uncharacterized protein</fullName>
    </submittedName>
</protein>
<gene>
    <name evidence="1" type="ORF">S01H4_15582</name>
</gene>
<evidence type="ECO:0000313" key="1">
    <source>
        <dbReference type="EMBL" id="GAG70387.1"/>
    </source>
</evidence>
<feature type="non-terminal residue" evidence="1">
    <location>
        <position position="110"/>
    </location>
</feature>
<accession>X1ALL8</accession>
<organism evidence="1">
    <name type="scientific">marine sediment metagenome</name>
    <dbReference type="NCBI Taxonomy" id="412755"/>
    <lineage>
        <taxon>unclassified sequences</taxon>
        <taxon>metagenomes</taxon>
        <taxon>ecological metagenomes</taxon>
    </lineage>
</organism>
<sequence length="110" mass="12029">MSLVDTNTLIRKYLTISSALTDPLMDLIGGIANPRIYCPRLPENALRPAIGFFTRGGSASAELPHIFSPSVQFDCWAGNLIDARKVYCALYDALQGLDSEPVTVDGTLYY</sequence>
<dbReference type="EMBL" id="BART01006827">
    <property type="protein sequence ID" value="GAG70387.1"/>
    <property type="molecule type" value="Genomic_DNA"/>
</dbReference>
<comment type="caution">
    <text evidence="1">The sequence shown here is derived from an EMBL/GenBank/DDBJ whole genome shotgun (WGS) entry which is preliminary data.</text>
</comment>
<reference evidence="1" key="1">
    <citation type="journal article" date="2014" name="Front. Microbiol.">
        <title>High frequency of phylogenetically diverse reductive dehalogenase-homologous genes in deep subseafloor sedimentary metagenomes.</title>
        <authorList>
            <person name="Kawai M."/>
            <person name="Futagami T."/>
            <person name="Toyoda A."/>
            <person name="Takaki Y."/>
            <person name="Nishi S."/>
            <person name="Hori S."/>
            <person name="Arai W."/>
            <person name="Tsubouchi T."/>
            <person name="Morono Y."/>
            <person name="Uchiyama I."/>
            <person name="Ito T."/>
            <person name="Fujiyama A."/>
            <person name="Inagaki F."/>
            <person name="Takami H."/>
        </authorList>
    </citation>
    <scope>NUCLEOTIDE SEQUENCE</scope>
    <source>
        <strain evidence="1">Expedition CK06-06</strain>
    </source>
</reference>
<name>X1ALL8_9ZZZZ</name>
<dbReference type="AlphaFoldDB" id="X1ALL8"/>